<proteinExistence type="predicted"/>
<evidence type="ECO:0000259" key="1">
    <source>
        <dbReference type="Pfam" id="PF04471"/>
    </source>
</evidence>
<dbReference type="InterPro" id="IPR007560">
    <property type="entry name" value="Restrct_endonuc_IV_Mrr"/>
</dbReference>
<reference evidence="2 3" key="1">
    <citation type="submission" date="2011-04" db="EMBL/GenBank/DDBJ databases">
        <title>The Genome Sequence of Dysgonomonas gadei ATCC BAA-286.</title>
        <authorList>
            <consortium name="The Broad Institute Genome Sequencing Platform"/>
            <person name="Earl A."/>
            <person name="Ward D."/>
            <person name="Feldgarden M."/>
            <person name="Gevers D."/>
            <person name="Pudlo N."/>
            <person name="Martens E."/>
            <person name="Allen-Vercoe E."/>
            <person name="Young S.K."/>
            <person name="Zeng Q."/>
            <person name="Gargeya S."/>
            <person name="Fitzgerald M."/>
            <person name="Haas B."/>
            <person name="Abouelleil A."/>
            <person name="Alvarado L."/>
            <person name="Arachchi H.M."/>
            <person name="Berlin A."/>
            <person name="Brown A."/>
            <person name="Chapman S.B."/>
            <person name="Chen Z."/>
            <person name="Dunbar C."/>
            <person name="Freedman E."/>
            <person name="Gearin G."/>
            <person name="Gellesch M."/>
            <person name="Goldberg J."/>
            <person name="Griggs A."/>
            <person name="Gujja S."/>
            <person name="Heiman D."/>
            <person name="Howarth C."/>
            <person name="Larson L."/>
            <person name="Lui A."/>
            <person name="MacDonald P.J.P."/>
            <person name="Mehta T."/>
            <person name="Montmayeur A."/>
            <person name="Murphy C."/>
            <person name="Neiman D."/>
            <person name="Pearson M."/>
            <person name="Priest M."/>
            <person name="Roberts A."/>
            <person name="Saif S."/>
            <person name="Shea T."/>
            <person name="Shenoy N."/>
            <person name="Sisk P."/>
            <person name="Stolte C."/>
            <person name="Sykes S."/>
            <person name="Yandava C."/>
            <person name="Wortman J."/>
            <person name="Nusbaum C."/>
            <person name="Birren B."/>
        </authorList>
    </citation>
    <scope>NUCLEOTIDE SEQUENCE [LARGE SCALE GENOMIC DNA]</scope>
    <source>
        <strain evidence="2 3">ATCC BAA-286</strain>
    </source>
</reference>
<keyword evidence="3" id="KW-1185">Reference proteome</keyword>
<accession>F5J3Y2</accession>
<evidence type="ECO:0000313" key="3">
    <source>
        <dbReference type="Proteomes" id="UP000004913"/>
    </source>
</evidence>
<name>F5J3Y2_9BACT</name>
<gene>
    <name evidence="2" type="ORF">HMPREF9455_04049</name>
</gene>
<feature type="domain" description="Restriction endonuclease type IV Mrr" evidence="1">
    <location>
        <begin position="41"/>
        <end position="137"/>
    </location>
</feature>
<protein>
    <recommendedName>
        <fullName evidence="1">Restriction endonuclease type IV Mrr domain-containing protein</fullName>
    </recommendedName>
</protein>
<evidence type="ECO:0000313" key="2">
    <source>
        <dbReference type="EMBL" id="EGJ99553.1"/>
    </source>
</evidence>
<dbReference type="AlphaFoldDB" id="F5J3Y2"/>
<organism evidence="2 3">
    <name type="scientific">Dysgonomonas gadei ATCC BAA-286</name>
    <dbReference type="NCBI Taxonomy" id="742766"/>
    <lineage>
        <taxon>Bacteria</taxon>
        <taxon>Pseudomonadati</taxon>
        <taxon>Bacteroidota</taxon>
        <taxon>Bacteroidia</taxon>
        <taxon>Bacteroidales</taxon>
        <taxon>Dysgonomonadaceae</taxon>
        <taxon>Dysgonomonas</taxon>
    </lineage>
</organism>
<dbReference type="EMBL" id="ADLV01000057">
    <property type="protein sequence ID" value="EGJ99553.1"/>
    <property type="molecule type" value="Genomic_DNA"/>
</dbReference>
<dbReference type="Pfam" id="PF04471">
    <property type="entry name" value="Mrr_cat"/>
    <property type="match status" value="1"/>
</dbReference>
<dbReference type="HOGENOM" id="CLU_431978_0_0_10"/>
<dbReference type="Proteomes" id="UP000004913">
    <property type="component" value="Unassembled WGS sequence"/>
</dbReference>
<comment type="caution">
    <text evidence="2">The sequence shown here is derived from an EMBL/GenBank/DDBJ whole genome shotgun (WGS) entry which is preliminary data.</text>
</comment>
<dbReference type="GO" id="GO:0003677">
    <property type="term" value="F:DNA binding"/>
    <property type="evidence" value="ECO:0007669"/>
    <property type="project" value="InterPro"/>
</dbReference>
<dbReference type="eggNOG" id="ENOG503402C">
    <property type="taxonomic scope" value="Bacteria"/>
</dbReference>
<dbReference type="GO" id="GO:0004519">
    <property type="term" value="F:endonuclease activity"/>
    <property type="evidence" value="ECO:0007669"/>
    <property type="project" value="InterPro"/>
</dbReference>
<dbReference type="OrthoDB" id="1286672at2"/>
<sequence>MSYNIVSGITQHFYHTVPSELDLITTTPTREGIFKYLSQIGYDKFPEFIFDILIKVEGHTPVDVTDGQGDEKQDILTINPKGERCLTQCKHTVDYKSHYNGDDLDLLVVACMRKACKQAIFVTNADLTPQGKKYVNDREYNRGYDNPADCPTIDYWNGFKIWDKIKNNKDIINKWFSGLGQVHGLRSFKFDLTIQELPFKKDSNHENNSFDAILKLLSGKSWMTETVPGFEYKADISKDYEVNIKKWFQFTGELDINYLLPNQDVSFLNQPAYALTIEVHINSSIEKYSPSEIRGEIVNKIANEILTNNTTEKWWHITSSQIRSIIYLHDISEPREIQLTQATTFVKTHYKATSNELSYCSLLETQFDLSENDEDSIWRHKMSGIQVVQMFEQPINPVEQYNYQLIQYRQLENIKSHNFYAVENIDSSLLMRIRRILDHEWIAFQHNENNLIWGVPPEYNLKKVELINKKLELLNLKVLKVRQEDVTFILENVQKDIMPSSWMFTSDMKSISFPILLNQRIFWLSKELPLKSKIGIDNAMKLLEYKYSLEDEYGFNHLQGKNEMKLNSSELRELLFDFFTFRGKRMLDISIYDEPISINVRFSEKSTESSQNLATKYIDDFLKIYDYINNLIN</sequence>
<dbReference type="GO" id="GO:0009307">
    <property type="term" value="P:DNA restriction-modification system"/>
    <property type="evidence" value="ECO:0007669"/>
    <property type="project" value="InterPro"/>
</dbReference>
<dbReference type="RefSeq" id="WP_006801585.1">
    <property type="nucleotide sequence ID" value="NZ_GL891995.1"/>
</dbReference>